<sequence>MRLHSPASLCLAAAALLAVAPPVRAEPQAELPSCATDDRAFPLTTRLHGGPDTYVAGGGFGTWYLDLTNKTGRTCTGIHPVVVLIDAKRALKPSQPRLEFYGSPSGSPDGSPSSSPKGGADGGADSARPHPVRFETTDEDELVGAFGGSGDSGDFPGFTVGPRKTVTVKVRLAVTSDAVPNKVTANAAVVQRHEGDGDWVGQSNDYRFTIDADPADPARPTGKGEAAGTTSPTDPADRDSSDSSDSSASPGASAAANPSATPGADNPRDHLTLADELARTGLTPPGATFATTAALVLAGITLLVARRRR</sequence>
<proteinExistence type="predicted"/>
<evidence type="ECO:0000256" key="3">
    <source>
        <dbReference type="SAM" id="SignalP"/>
    </source>
</evidence>
<evidence type="ECO:0000256" key="2">
    <source>
        <dbReference type="SAM" id="Phobius"/>
    </source>
</evidence>
<reference evidence="4" key="1">
    <citation type="submission" date="2022-10" db="EMBL/GenBank/DDBJ databases">
        <title>The complete genomes of actinobacterial strains from the NBC collection.</title>
        <authorList>
            <person name="Joergensen T.S."/>
            <person name="Alvarez Arevalo M."/>
            <person name="Sterndorff E.B."/>
            <person name="Faurdal D."/>
            <person name="Vuksanovic O."/>
            <person name="Mourched A.-S."/>
            <person name="Charusanti P."/>
            <person name="Shaw S."/>
            <person name="Blin K."/>
            <person name="Weber T."/>
        </authorList>
    </citation>
    <scope>NUCLEOTIDE SEQUENCE</scope>
    <source>
        <strain evidence="4">NBC 00180</strain>
    </source>
</reference>
<gene>
    <name evidence="4" type="ORF">OG477_25165</name>
</gene>
<protein>
    <recommendedName>
        <fullName evidence="5">Gram-positive cocci surface proteins LPxTG domain-containing protein</fullName>
    </recommendedName>
</protein>
<feature type="region of interest" description="Disordered" evidence="1">
    <location>
        <begin position="195"/>
        <end position="269"/>
    </location>
</feature>
<feature type="compositionally biased region" description="Low complexity" evidence="1">
    <location>
        <begin position="102"/>
        <end position="126"/>
    </location>
</feature>
<feature type="region of interest" description="Disordered" evidence="1">
    <location>
        <begin position="142"/>
        <end position="161"/>
    </location>
</feature>
<dbReference type="AlphaFoldDB" id="A0AAU1I0R2"/>
<keyword evidence="2" id="KW-1133">Transmembrane helix</keyword>
<keyword evidence="3" id="KW-0732">Signal</keyword>
<keyword evidence="2" id="KW-0472">Membrane</keyword>
<evidence type="ECO:0008006" key="5">
    <source>
        <dbReference type="Google" id="ProtNLM"/>
    </source>
</evidence>
<name>A0AAU1I0R2_9ACTN</name>
<organism evidence="4">
    <name type="scientific">Streptomyces sp. NBC_00180</name>
    <dbReference type="NCBI Taxonomy" id="2903632"/>
    <lineage>
        <taxon>Bacteria</taxon>
        <taxon>Bacillati</taxon>
        <taxon>Actinomycetota</taxon>
        <taxon>Actinomycetes</taxon>
        <taxon>Kitasatosporales</taxon>
        <taxon>Streptomycetaceae</taxon>
        <taxon>Streptomyces</taxon>
    </lineage>
</organism>
<dbReference type="EMBL" id="CP108140">
    <property type="protein sequence ID" value="WTP88441.1"/>
    <property type="molecule type" value="Genomic_DNA"/>
</dbReference>
<feature type="signal peptide" evidence="3">
    <location>
        <begin position="1"/>
        <end position="25"/>
    </location>
</feature>
<feature type="chain" id="PRO_5043703951" description="Gram-positive cocci surface proteins LPxTG domain-containing protein" evidence="3">
    <location>
        <begin position="26"/>
        <end position="309"/>
    </location>
</feature>
<evidence type="ECO:0000313" key="4">
    <source>
        <dbReference type="EMBL" id="WTP88441.1"/>
    </source>
</evidence>
<evidence type="ECO:0000256" key="1">
    <source>
        <dbReference type="SAM" id="MobiDB-lite"/>
    </source>
</evidence>
<feature type="compositionally biased region" description="Low complexity" evidence="1">
    <location>
        <begin position="243"/>
        <end position="265"/>
    </location>
</feature>
<keyword evidence="2" id="KW-0812">Transmembrane</keyword>
<accession>A0AAU1I0R2</accession>
<feature type="region of interest" description="Disordered" evidence="1">
    <location>
        <begin position="96"/>
        <end position="131"/>
    </location>
</feature>
<feature type="transmembrane region" description="Helical" evidence="2">
    <location>
        <begin position="286"/>
        <end position="305"/>
    </location>
</feature>